<evidence type="ECO:0000313" key="6">
    <source>
        <dbReference type="EMBL" id="CAA7013956.1"/>
    </source>
</evidence>
<evidence type="ECO:0000256" key="4">
    <source>
        <dbReference type="SAM" id="SignalP"/>
    </source>
</evidence>
<evidence type="ECO:0000259" key="5">
    <source>
        <dbReference type="PROSITE" id="PS50927"/>
    </source>
</evidence>
<evidence type="ECO:0000256" key="1">
    <source>
        <dbReference type="ARBA" id="ARBA00022729"/>
    </source>
</evidence>
<evidence type="ECO:0000313" key="8">
    <source>
        <dbReference type="Proteomes" id="UP000467841"/>
    </source>
</evidence>
<name>A0A6D2HDV1_9BRAS</name>
<protein>
    <recommendedName>
        <fullName evidence="5">Bulb-type lectin domain-containing protein</fullName>
    </recommendedName>
</protein>
<dbReference type="SUPFAM" id="SSF51110">
    <property type="entry name" value="alpha-D-mannose-specific plant lectins"/>
    <property type="match status" value="1"/>
</dbReference>
<accession>A0A6D2HDV1</accession>
<evidence type="ECO:0000256" key="3">
    <source>
        <dbReference type="ARBA" id="ARBA00023180"/>
    </source>
</evidence>
<evidence type="ECO:0000256" key="2">
    <source>
        <dbReference type="ARBA" id="ARBA00023157"/>
    </source>
</evidence>
<feature type="signal peptide" evidence="4">
    <location>
        <begin position="1"/>
        <end position="21"/>
    </location>
</feature>
<reference evidence="6 8" key="1">
    <citation type="submission" date="2020-01" db="EMBL/GenBank/DDBJ databases">
        <authorList>
            <person name="Mishra B."/>
        </authorList>
    </citation>
    <scope>NUCLEOTIDE SEQUENCE [LARGE SCALE GENOMIC DNA]</scope>
</reference>
<dbReference type="Proteomes" id="UP000467841">
    <property type="component" value="Unassembled WGS sequence"/>
</dbReference>
<feature type="chain" id="PRO_5033535777" description="Bulb-type lectin domain-containing protein" evidence="4">
    <location>
        <begin position="22"/>
        <end position="250"/>
    </location>
</feature>
<dbReference type="PANTHER" id="PTHR32444">
    <property type="entry name" value="BULB-TYPE LECTIN DOMAIN-CONTAINING PROTEIN"/>
    <property type="match status" value="1"/>
</dbReference>
<keyword evidence="1 4" id="KW-0732">Signal</keyword>
<dbReference type="InterPro" id="IPR036426">
    <property type="entry name" value="Bulb-type_lectin_dom_sf"/>
</dbReference>
<dbReference type="EMBL" id="CACVBM020001723">
    <property type="protein sequence ID" value="CAA7058479.1"/>
    <property type="molecule type" value="Genomic_DNA"/>
</dbReference>
<sequence>MAMGLIQCLVWLICFLIRVSSESDDVSVLKGWDLLSPSTNRTIVSAGGVFELGFFNPDPSRGERWYVGIWYKNIPEAGRRYVWVANRDNPLNNYNGTLGISGATLVIRDPSDNNRIVWSSTSFGSGSPVAKLLDSGNFVLMNSNDEDPGDILWQSFDYPTDTLLPGMKLGSDPDVNERTAHINRVLTSWKNAIDPSRGNYTLSLERRDESWGLSIMGSGNKRMYSSGPWNGAAFFRLPRPSPRRPTPKAP</sequence>
<dbReference type="AlphaFoldDB" id="A0A6D2HDV1"/>
<organism evidence="6 8">
    <name type="scientific">Microthlaspi erraticum</name>
    <dbReference type="NCBI Taxonomy" id="1685480"/>
    <lineage>
        <taxon>Eukaryota</taxon>
        <taxon>Viridiplantae</taxon>
        <taxon>Streptophyta</taxon>
        <taxon>Embryophyta</taxon>
        <taxon>Tracheophyta</taxon>
        <taxon>Spermatophyta</taxon>
        <taxon>Magnoliopsida</taxon>
        <taxon>eudicotyledons</taxon>
        <taxon>Gunneridae</taxon>
        <taxon>Pentapetalae</taxon>
        <taxon>rosids</taxon>
        <taxon>malvids</taxon>
        <taxon>Brassicales</taxon>
        <taxon>Brassicaceae</taxon>
        <taxon>Coluteocarpeae</taxon>
        <taxon>Microthlaspi</taxon>
    </lineage>
</organism>
<dbReference type="Pfam" id="PF01453">
    <property type="entry name" value="B_lectin"/>
    <property type="match status" value="1"/>
</dbReference>
<dbReference type="InterPro" id="IPR001480">
    <property type="entry name" value="Bulb-type_lectin_dom"/>
</dbReference>
<keyword evidence="8" id="KW-1185">Reference proteome</keyword>
<keyword evidence="2" id="KW-1015">Disulfide bond</keyword>
<keyword evidence="3" id="KW-0325">Glycoprotein</keyword>
<dbReference type="PROSITE" id="PS50927">
    <property type="entry name" value="BULB_LECTIN"/>
    <property type="match status" value="1"/>
</dbReference>
<dbReference type="SMART" id="SM00108">
    <property type="entry name" value="B_lectin"/>
    <property type="match status" value="1"/>
</dbReference>
<dbReference type="Gene3D" id="2.90.10.10">
    <property type="entry name" value="Bulb-type lectin domain"/>
    <property type="match status" value="1"/>
</dbReference>
<dbReference type="OrthoDB" id="643280at2759"/>
<dbReference type="EMBL" id="CACVBM020000077">
    <property type="protein sequence ID" value="CAA7013956.1"/>
    <property type="molecule type" value="Genomic_DNA"/>
</dbReference>
<evidence type="ECO:0000313" key="7">
    <source>
        <dbReference type="EMBL" id="CAA7058479.1"/>
    </source>
</evidence>
<gene>
    <name evidence="6" type="ORF">MERR_LOCUS1190</name>
    <name evidence="7" type="ORF">MERR_LOCUS45715</name>
</gene>
<feature type="domain" description="Bulb-type lectin" evidence="5">
    <location>
        <begin position="28"/>
        <end position="153"/>
    </location>
</feature>
<dbReference type="CDD" id="cd00028">
    <property type="entry name" value="B_lectin"/>
    <property type="match status" value="1"/>
</dbReference>
<dbReference type="PANTHER" id="PTHR32444:SF247">
    <property type="entry name" value="OS01G0958200 PROTEIN"/>
    <property type="match status" value="1"/>
</dbReference>
<proteinExistence type="predicted"/>